<evidence type="ECO:0000259" key="3">
    <source>
        <dbReference type="Pfam" id="PF04235"/>
    </source>
</evidence>
<reference evidence="5 6" key="1">
    <citation type="submission" date="2019-06" db="EMBL/GenBank/DDBJ databases">
        <title>Sequencing the genomes of 1000 actinobacteria strains.</title>
        <authorList>
            <person name="Klenk H.-P."/>
        </authorList>
    </citation>
    <scope>NUCLEOTIDE SEQUENCE [LARGE SCALE GENOMIC DNA]</scope>
    <source>
        <strain evidence="5 6">DSM 45511</strain>
    </source>
</reference>
<protein>
    <submittedName>
        <fullName evidence="5">Putative membrane protein YeiB</fullName>
    </submittedName>
</protein>
<feature type="transmembrane region" description="Helical" evidence="2">
    <location>
        <begin position="376"/>
        <end position="397"/>
    </location>
</feature>
<keyword evidence="2" id="KW-1133">Transmembrane helix</keyword>
<dbReference type="InterPro" id="IPR012429">
    <property type="entry name" value="HGSNAT_cat"/>
</dbReference>
<feature type="region of interest" description="Disordered" evidence="1">
    <location>
        <begin position="406"/>
        <end position="450"/>
    </location>
</feature>
<keyword evidence="2" id="KW-0812">Transmembrane</keyword>
<evidence type="ECO:0000313" key="5">
    <source>
        <dbReference type="EMBL" id="TQM43833.1"/>
    </source>
</evidence>
<feature type="transmembrane region" description="Helical" evidence="2">
    <location>
        <begin position="162"/>
        <end position="180"/>
    </location>
</feature>
<accession>A0A543GCM3</accession>
<keyword evidence="6" id="KW-1185">Reference proteome</keyword>
<feature type="transmembrane region" description="Helical" evidence="2">
    <location>
        <begin position="86"/>
        <end position="103"/>
    </location>
</feature>
<dbReference type="Pfam" id="PF07786">
    <property type="entry name" value="HGSNAT_cat"/>
    <property type="match status" value="1"/>
</dbReference>
<sequence length="537" mass="54986">MMATHAFGTLADDGAPTVAQFVAGGRAATTFVLVAGVSLAFLSGGSKGVRGRERVAAAAGLAARAALVGAIGLGLGYLAPLNGIDGILPFYGLFFLLAIPLLWCTPLVLIFVAALATAVGPVLVVTALASRPDFDSAVDPTFGTLFQDPLGLLDQLFLTGEYPALVYLAYLCIGLAIGRLDLRSRGLAWWLLAGGLALAATARAVSDILLYRMGGLDRLIEATGLRDDPGAVTALLWEPEQPTSPWYLALPTPHSHTPVDVLHTAGSAAAVLGAALLLTRIPAVARALAPIAAAGSMSLTMYSAHLILLATGFLGDDPVLLFLAMVVGALALAAAWRSRFKQGPLEALVADSATAVRRMAARDAASGAASRTTAKILRSVVCVAVLALTCWAGAAYATPLDDESADIAGSAASEDDAKGPDEPDTQTPPLVSAPEPAQEPASPPAVEPAASADRYCELADQLYTLDDAHPDQPELVAEKGASALSELPQAAPAQIRDAVTTLVADYRAAGVPGVTAPNGSTLSQAEATVDAFEDENC</sequence>
<name>A0A543GCM3_9PSEU</name>
<dbReference type="Proteomes" id="UP000319818">
    <property type="component" value="Unassembled WGS sequence"/>
</dbReference>
<dbReference type="AlphaFoldDB" id="A0A543GCM3"/>
<evidence type="ECO:0000259" key="4">
    <source>
        <dbReference type="Pfam" id="PF07786"/>
    </source>
</evidence>
<dbReference type="InterPro" id="IPR007349">
    <property type="entry name" value="DUF418"/>
</dbReference>
<feature type="transmembrane region" description="Helical" evidence="2">
    <location>
        <begin position="261"/>
        <end position="279"/>
    </location>
</feature>
<comment type="caution">
    <text evidence="5">The sequence shown here is derived from an EMBL/GenBank/DDBJ whole genome shotgun (WGS) entry which is preliminary data.</text>
</comment>
<feature type="transmembrane region" description="Helical" evidence="2">
    <location>
        <begin position="187"/>
        <end position="206"/>
    </location>
</feature>
<keyword evidence="2" id="KW-0472">Membrane</keyword>
<feature type="transmembrane region" description="Helical" evidence="2">
    <location>
        <begin position="55"/>
        <end position="80"/>
    </location>
</feature>
<organism evidence="5 6">
    <name type="scientific">Pseudonocardia cypriaca</name>
    <dbReference type="NCBI Taxonomy" id="882449"/>
    <lineage>
        <taxon>Bacteria</taxon>
        <taxon>Bacillati</taxon>
        <taxon>Actinomycetota</taxon>
        <taxon>Actinomycetes</taxon>
        <taxon>Pseudonocardiales</taxon>
        <taxon>Pseudonocardiaceae</taxon>
        <taxon>Pseudonocardia</taxon>
    </lineage>
</organism>
<feature type="domain" description="DUF418" evidence="3">
    <location>
        <begin position="263"/>
        <end position="348"/>
    </location>
</feature>
<feature type="transmembrane region" description="Helical" evidence="2">
    <location>
        <begin position="319"/>
        <end position="336"/>
    </location>
</feature>
<dbReference type="EMBL" id="VFPH01000001">
    <property type="protein sequence ID" value="TQM43833.1"/>
    <property type="molecule type" value="Genomic_DNA"/>
</dbReference>
<evidence type="ECO:0000256" key="2">
    <source>
        <dbReference type="SAM" id="Phobius"/>
    </source>
</evidence>
<feature type="transmembrane region" description="Helical" evidence="2">
    <location>
        <begin position="108"/>
        <end position="129"/>
    </location>
</feature>
<dbReference type="Pfam" id="PF04235">
    <property type="entry name" value="DUF418"/>
    <property type="match status" value="1"/>
</dbReference>
<evidence type="ECO:0000256" key="1">
    <source>
        <dbReference type="SAM" id="MobiDB-lite"/>
    </source>
</evidence>
<feature type="transmembrane region" description="Helical" evidence="2">
    <location>
        <begin position="20"/>
        <end position="43"/>
    </location>
</feature>
<feature type="transmembrane region" description="Helical" evidence="2">
    <location>
        <begin position="291"/>
        <end position="313"/>
    </location>
</feature>
<proteinExistence type="predicted"/>
<evidence type="ECO:0000313" key="6">
    <source>
        <dbReference type="Proteomes" id="UP000319818"/>
    </source>
</evidence>
<gene>
    <name evidence="5" type="ORF">FB388_1185</name>
</gene>
<feature type="domain" description="Heparan-alpha-glucosaminide N-acetyltransferase catalytic" evidence="4">
    <location>
        <begin position="6"/>
        <end position="184"/>
    </location>
</feature>